<organism evidence="2 3">
    <name type="scientific">Nocardia caishijiensis</name>
    <dbReference type="NCBI Taxonomy" id="184756"/>
    <lineage>
        <taxon>Bacteria</taxon>
        <taxon>Bacillati</taxon>
        <taxon>Actinomycetota</taxon>
        <taxon>Actinomycetes</taxon>
        <taxon>Mycobacteriales</taxon>
        <taxon>Nocardiaceae</taxon>
        <taxon>Nocardia</taxon>
    </lineage>
</organism>
<dbReference type="EMBL" id="VMSD01000003">
    <property type="protein sequence ID" value="KAF0847820.1"/>
    <property type="molecule type" value="Genomic_DNA"/>
</dbReference>
<comment type="caution">
    <text evidence="2">The sequence shown here is derived from an EMBL/GenBank/DDBJ whole genome shotgun (WGS) entry which is preliminary data.</text>
</comment>
<dbReference type="Gene3D" id="3.40.50.1820">
    <property type="entry name" value="alpha/beta hydrolase"/>
    <property type="match status" value="1"/>
</dbReference>
<evidence type="ECO:0000259" key="1">
    <source>
        <dbReference type="Pfam" id="PF00975"/>
    </source>
</evidence>
<dbReference type="Pfam" id="PF00975">
    <property type="entry name" value="Thioesterase"/>
    <property type="match status" value="1"/>
</dbReference>
<dbReference type="SUPFAM" id="SSF53474">
    <property type="entry name" value="alpha/beta-Hydrolases"/>
    <property type="match status" value="1"/>
</dbReference>
<proteinExistence type="predicted"/>
<gene>
    <name evidence="2" type="ORF">FNL39_103722</name>
</gene>
<protein>
    <submittedName>
        <fullName evidence="2">Thioesterase domain-containing protein</fullName>
    </submittedName>
</protein>
<keyword evidence="3" id="KW-1185">Reference proteome</keyword>
<evidence type="ECO:0000313" key="3">
    <source>
        <dbReference type="Proteomes" id="UP000798951"/>
    </source>
</evidence>
<reference evidence="2 3" key="1">
    <citation type="submission" date="2019-07" db="EMBL/GenBank/DDBJ databases">
        <title>Genomic Encyclopedia of Type Strains, Phase IV (KMG-IV): sequencing the most valuable type-strain genomes for metagenomic binning, comparative biology and taxonomic classification.</title>
        <authorList>
            <person name="Goeker M."/>
        </authorList>
    </citation>
    <scope>NUCLEOTIDE SEQUENCE [LARGE SCALE GENOMIC DNA]</scope>
    <source>
        <strain evidence="2 3">DSM 44831</strain>
    </source>
</reference>
<sequence>MRTDEEQAGTCEWSREVYAEARPTAALSTVLPIRPRADRVDGTPLFCVAGEAGLAWPFAGLLAHLAPEIPVYGLQTVVSLPTIEEYARHFLAEIRRIVPTGPYQLLGWSVGGLVAQEMAVRLREDEQVVRVVLLGSDLDAGQLTTTTPRRFTERLIVDEEGGAPNSETDTIATDTIATDFADSLARTIAMTGAELRNLIDHADALTRAAATHRPQHLPGELVLVVPERDRPDADAALRNRRRFGPVRGHAVDATLDDLLAPEVLALVADLLTV</sequence>
<dbReference type="InterPro" id="IPR001031">
    <property type="entry name" value="Thioesterase"/>
</dbReference>
<dbReference type="Proteomes" id="UP000798951">
    <property type="component" value="Unassembled WGS sequence"/>
</dbReference>
<accession>A0ABQ6YQI2</accession>
<dbReference type="InterPro" id="IPR029058">
    <property type="entry name" value="AB_hydrolase_fold"/>
</dbReference>
<feature type="domain" description="Thioesterase" evidence="1">
    <location>
        <begin position="44"/>
        <end position="190"/>
    </location>
</feature>
<evidence type="ECO:0000313" key="2">
    <source>
        <dbReference type="EMBL" id="KAF0847820.1"/>
    </source>
</evidence>
<dbReference type="RefSeq" id="WP_067980572.1">
    <property type="nucleotide sequence ID" value="NZ_VMSD01000003.1"/>
</dbReference>
<name>A0ABQ6YQI2_9NOCA</name>